<accession>A0A1K1LC24</accession>
<gene>
    <name evidence="1" type="ORF">DESPIGER_0367</name>
</gene>
<name>A0A1K1LC24_9BACT</name>
<dbReference type="RefSeq" id="WP_072332301.1">
    <property type="nucleotide sequence ID" value="NZ_CALUWT010000011.1"/>
</dbReference>
<sequence>MSDNDRILCQVLEQQLSLRLREACRGVLLHVLPAPLRGLLYIAQRSSAAGYARLWTGVRAGCRRQLPRRAGRLRQEGAL</sequence>
<dbReference type="KEGG" id="dpg:DESPIGER_0367"/>
<protein>
    <submittedName>
        <fullName evidence="1">Uncharacterized protein</fullName>
    </submittedName>
</protein>
<dbReference type="Proteomes" id="UP000186323">
    <property type="component" value="Chromosome I"/>
</dbReference>
<organism evidence="1 2">
    <name type="scientific">Desulfovibrio piger</name>
    <dbReference type="NCBI Taxonomy" id="901"/>
    <lineage>
        <taxon>Bacteria</taxon>
        <taxon>Pseudomonadati</taxon>
        <taxon>Thermodesulfobacteriota</taxon>
        <taxon>Desulfovibrionia</taxon>
        <taxon>Desulfovibrionales</taxon>
        <taxon>Desulfovibrionaceae</taxon>
        <taxon>Desulfovibrio</taxon>
    </lineage>
</organism>
<reference evidence="2" key="1">
    <citation type="submission" date="2016-10" db="EMBL/GenBank/DDBJ databases">
        <authorList>
            <person name="Wegmann U."/>
        </authorList>
    </citation>
    <scope>NUCLEOTIDE SEQUENCE [LARGE SCALE GENOMIC DNA]</scope>
</reference>
<proteinExistence type="predicted"/>
<dbReference type="EMBL" id="LT630450">
    <property type="protein sequence ID" value="SFV72257.1"/>
    <property type="molecule type" value="Genomic_DNA"/>
</dbReference>
<evidence type="ECO:0000313" key="2">
    <source>
        <dbReference type="Proteomes" id="UP000186323"/>
    </source>
</evidence>
<keyword evidence="2" id="KW-1185">Reference proteome</keyword>
<evidence type="ECO:0000313" key="1">
    <source>
        <dbReference type="EMBL" id="SFV72257.1"/>
    </source>
</evidence>
<dbReference type="AlphaFoldDB" id="A0A1K1LC24"/>